<organism evidence="1 2">
    <name type="scientific">Deefgea chitinilytica</name>
    <dbReference type="NCBI Taxonomy" id="570276"/>
    <lineage>
        <taxon>Bacteria</taxon>
        <taxon>Pseudomonadati</taxon>
        <taxon>Pseudomonadota</taxon>
        <taxon>Betaproteobacteria</taxon>
        <taxon>Neisseriales</taxon>
        <taxon>Chitinibacteraceae</taxon>
        <taxon>Deefgea</taxon>
    </lineage>
</organism>
<protein>
    <recommendedName>
        <fullName evidence="3">Inovirus Gp2 family protein</fullName>
    </recommendedName>
</protein>
<evidence type="ECO:0000313" key="1">
    <source>
        <dbReference type="EMBL" id="MBM5572274.1"/>
    </source>
</evidence>
<reference evidence="1 2" key="1">
    <citation type="submission" date="2019-11" db="EMBL/GenBank/DDBJ databases">
        <title>Novel Deefgea species.</title>
        <authorList>
            <person name="Han J.-H."/>
        </authorList>
    </citation>
    <scope>NUCLEOTIDE SEQUENCE [LARGE SCALE GENOMIC DNA]</scope>
    <source>
        <strain evidence="1 2">LMG 24817</strain>
    </source>
</reference>
<evidence type="ECO:0000313" key="2">
    <source>
        <dbReference type="Proteomes" id="UP001195660"/>
    </source>
</evidence>
<dbReference type="RefSeq" id="WP_203571606.1">
    <property type="nucleotide sequence ID" value="NZ_WOFE01000006.1"/>
</dbReference>
<name>A0ABS2CDR1_9NEIS</name>
<dbReference type="Proteomes" id="UP001195660">
    <property type="component" value="Unassembled WGS sequence"/>
</dbReference>
<gene>
    <name evidence="1" type="ORF">GM173_11870</name>
</gene>
<comment type="caution">
    <text evidence="1">The sequence shown here is derived from an EMBL/GenBank/DDBJ whole genome shotgun (WGS) entry which is preliminary data.</text>
</comment>
<proteinExistence type="predicted"/>
<sequence length="431" mass="49504">MKTKQIEAHLLEVAKLKQRNLDGYFYHENQFQQSLVFSGRKLDDVRLARIDLLMRQLLRYLVLSAEKRQGYDFFTSLPPLFALAETRNGLKLLWVKGMLPFLTAERTRSIGVYRGYKCSPWAHFFCDYACATLLLNSIEAASPTRSWLNKTRDLDDPQPGFSIGELKRSIGEALDKLRPHVAKYKSDMKSLESSVNANYKSLSQQINRFIRAEKQVCVTALKLLYSAEWHRQFKAPEYYFSQVSADIKRLLQSKAHKDLHQKITGFLWKIESADEGLRVHLILFLRPDVVNDPVLFREQIGQRWARDVVADSEGGYATAWFDGAQNVDICPPHDFCAGSSEISQKIDEIVCYVVLQDFFRRYQGDDKVIAKDDVLDKITGAKSSVVLGCDIQQARKRYKHHTYAFGYGQQERRRKVGAVQVRSTKNKDAAA</sequence>
<keyword evidence="2" id="KW-1185">Reference proteome</keyword>
<dbReference type="EMBL" id="WOFE01000006">
    <property type="protein sequence ID" value="MBM5572274.1"/>
    <property type="molecule type" value="Genomic_DNA"/>
</dbReference>
<evidence type="ECO:0008006" key="3">
    <source>
        <dbReference type="Google" id="ProtNLM"/>
    </source>
</evidence>
<accession>A0ABS2CDR1</accession>